<keyword evidence="2" id="KW-1185">Reference proteome</keyword>
<evidence type="ECO:0000313" key="1">
    <source>
        <dbReference type="EMBL" id="CAD7287452.1"/>
    </source>
</evidence>
<dbReference type="EMBL" id="CAJHOF010000002">
    <property type="protein sequence ID" value="CAD7287452.1"/>
    <property type="molecule type" value="Genomic_DNA"/>
</dbReference>
<name>A0ABM8Q3V7_9BACT</name>
<organism evidence="1 2">
    <name type="scientific">Campylobacter majalis</name>
    <dbReference type="NCBI Taxonomy" id="2790656"/>
    <lineage>
        <taxon>Bacteria</taxon>
        <taxon>Pseudomonadati</taxon>
        <taxon>Campylobacterota</taxon>
        <taxon>Epsilonproteobacteria</taxon>
        <taxon>Campylobacterales</taxon>
        <taxon>Campylobacteraceae</taxon>
        <taxon>Campylobacter</taxon>
    </lineage>
</organism>
<dbReference type="InterPro" id="IPR010664">
    <property type="entry name" value="LipoPS_assembly_LptC-rel"/>
</dbReference>
<comment type="caution">
    <text evidence="1">The sequence shown here is derived from an EMBL/GenBank/DDBJ whole genome shotgun (WGS) entry which is preliminary data.</text>
</comment>
<dbReference type="Gene3D" id="2.60.450.10">
    <property type="entry name" value="Lipopolysaccharide (LPS) transport protein A like domain"/>
    <property type="match status" value="1"/>
</dbReference>
<evidence type="ECO:0000313" key="2">
    <source>
        <dbReference type="Proteomes" id="UP000789803"/>
    </source>
</evidence>
<accession>A0ABM8Q3V7</accession>
<proteinExistence type="predicted"/>
<evidence type="ECO:0008006" key="3">
    <source>
        <dbReference type="Google" id="ProtNLM"/>
    </source>
</evidence>
<protein>
    <recommendedName>
        <fullName evidence="3">Lipooligosaccharide transport system, substrate-binding component (LptC family)</fullName>
    </recommendedName>
</protein>
<dbReference type="RefSeq" id="WP_229932149.1">
    <property type="nucleotide sequence ID" value="NZ_CAJHOF010000002.1"/>
</dbReference>
<reference evidence="1 2" key="1">
    <citation type="submission" date="2020-11" db="EMBL/GenBank/DDBJ databases">
        <authorList>
            <person name="Peeters C."/>
        </authorList>
    </citation>
    <scope>NUCLEOTIDE SEQUENCE [LARGE SCALE GENOMIC DNA]</scope>
    <source>
        <strain evidence="1 2">LMG 7974</strain>
    </source>
</reference>
<sequence length="173" mass="20051">MVVKIFYAVIAIFSIAMVFLASSDPYFVEDFKKDLSVANMQVNDVVDYEINATMISARYEADELNRYNKEDEFLIFKSEILRGDLLHFLSSDKAKIQGDNIRFIQNVVYDNNDSLNFKSDEVVYNQKTKIAVSKNDFVMTQNSDKIVGKSLEYDLKNKQTKIKGIKAWIEQER</sequence>
<dbReference type="Pfam" id="PF06835">
    <property type="entry name" value="LptC"/>
    <property type="match status" value="1"/>
</dbReference>
<dbReference type="Proteomes" id="UP000789803">
    <property type="component" value="Unassembled WGS sequence"/>
</dbReference>
<dbReference type="InterPro" id="IPR026265">
    <property type="entry name" value="LptC"/>
</dbReference>
<gene>
    <name evidence="1" type="ORF">LMG7974_00331</name>
</gene>
<dbReference type="NCBIfam" id="TIGR04409">
    <property type="entry name" value="LptC_YrbK"/>
    <property type="match status" value="1"/>
</dbReference>